<name>A0A8J2ZS72_9BACI</name>
<gene>
    <name evidence="2" type="ORF">GCM10010978_13110</name>
</gene>
<keyword evidence="3" id="KW-1185">Reference proteome</keyword>
<evidence type="ECO:0000313" key="2">
    <source>
        <dbReference type="EMBL" id="GGH74345.1"/>
    </source>
</evidence>
<proteinExistence type="predicted"/>
<dbReference type="InterPro" id="IPR029058">
    <property type="entry name" value="AB_hydrolase_fold"/>
</dbReference>
<dbReference type="InterPro" id="IPR022742">
    <property type="entry name" value="Hydrolase_4"/>
</dbReference>
<dbReference type="Proteomes" id="UP000602050">
    <property type="component" value="Unassembled WGS sequence"/>
</dbReference>
<dbReference type="AlphaFoldDB" id="A0A8J2ZS72"/>
<evidence type="ECO:0000259" key="1">
    <source>
        <dbReference type="Pfam" id="PF12146"/>
    </source>
</evidence>
<dbReference type="Pfam" id="PF12146">
    <property type="entry name" value="Hydrolase_4"/>
    <property type="match status" value="1"/>
</dbReference>
<keyword evidence="2" id="KW-0378">Hydrolase</keyword>
<dbReference type="RefSeq" id="WP_188391590.1">
    <property type="nucleotide sequence ID" value="NZ_BMEV01000019.1"/>
</dbReference>
<accession>A0A8J2ZS72</accession>
<dbReference type="SUPFAM" id="SSF53474">
    <property type="entry name" value="alpha/beta-Hydrolases"/>
    <property type="match status" value="1"/>
</dbReference>
<evidence type="ECO:0000313" key="3">
    <source>
        <dbReference type="Proteomes" id="UP000602050"/>
    </source>
</evidence>
<sequence>MEETFWIQSEADGTPIFTKKFFSDKKPKALVQIAHGMAEHIQRYDEFAQFLVEQGIFVYGNDHRGHGESGLKQGLLGYFSERDGFLKAAKDLYQITKQMKNDYPDTPLFLFGHSMGSFLARCYMQQHSEEIDGVILSGTGYFPYHLTAFGKQIALRLEQKKASPLMNKLAFGGYNRKISYPKTAFDWLSRDDREVQKYVEDPLSGYIPTARFFVDLFTGIEQMQNKNANRAVHKDLPLLFISGDHDPVGNYGRGVWKSAELYESLGFRHITVLLYEKARHELLHEINRKEVFSSILKWMEQHL</sequence>
<feature type="domain" description="Serine aminopeptidase S33" evidence="1">
    <location>
        <begin position="26"/>
        <end position="286"/>
    </location>
</feature>
<dbReference type="InterPro" id="IPR051044">
    <property type="entry name" value="MAG_DAG_Lipase"/>
</dbReference>
<dbReference type="Gene3D" id="3.40.50.1820">
    <property type="entry name" value="alpha/beta hydrolase"/>
    <property type="match status" value="1"/>
</dbReference>
<protein>
    <submittedName>
        <fullName evidence="2">Alpha/beta hydrolase</fullName>
    </submittedName>
</protein>
<dbReference type="PANTHER" id="PTHR11614">
    <property type="entry name" value="PHOSPHOLIPASE-RELATED"/>
    <property type="match status" value="1"/>
</dbReference>
<dbReference type="EMBL" id="BMEV01000019">
    <property type="protein sequence ID" value="GGH74345.1"/>
    <property type="molecule type" value="Genomic_DNA"/>
</dbReference>
<reference evidence="2" key="1">
    <citation type="journal article" date="2014" name="Int. J. Syst. Evol. Microbiol.">
        <title>Complete genome sequence of Corynebacterium casei LMG S-19264T (=DSM 44701T), isolated from a smear-ripened cheese.</title>
        <authorList>
            <consortium name="US DOE Joint Genome Institute (JGI-PGF)"/>
            <person name="Walter F."/>
            <person name="Albersmeier A."/>
            <person name="Kalinowski J."/>
            <person name="Ruckert C."/>
        </authorList>
    </citation>
    <scope>NUCLEOTIDE SEQUENCE</scope>
    <source>
        <strain evidence="2">CGMCC 1.12360</strain>
    </source>
</reference>
<reference evidence="2" key="2">
    <citation type="submission" date="2020-09" db="EMBL/GenBank/DDBJ databases">
        <authorList>
            <person name="Sun Q."/>
            <person name="Zhou Y."/>
        </authorList>
    </citation>
    <scope>NUCLEOTIDE SEQUENCE</scope>
    <source>
        <strain evidence="2">CGMCC 1.12360</strain>
    </source>
</reference>
<dbReference type="GO" id="GO:0016787">
    <property type="term" value="F:hydrolase activity"/>
    <property type="evidence" value="ECO:0007669"/>
    <property type="project" value="UniProtKB-KW"/>
</dbReference>
<organism evidence="2 3">
    <name type="scientific">Compostibacillus humi</name>
    <dbReference type="NCBI Taxonomy" id="1245525"/>
    <lineage>
        <taxon>Bacteria</taxon>
        <taxon>Bacillati</taxon>
        <taxon>Bacillota</taxon>
        <taxon>Bacilli</taxon>
        <taxon>Bacillales</taxon>
        <taxon>Bacillaceae</taxon>
        <taxon>Compostibacillus</taxon>
    </lineage>
</organism>
<comment type="caution">
    <text evidence="2">The sequence shown here is derived from an EMBL/GenBank/DDBJ whole genome shotgun (WGS) entry which is preliminary data.</text>
</comment>